<organism evidence="1">
    <name type="scientific">Brugia malayi</name>
    <name type="common">Filarial nematode worm</name>
    <dbReference type="NCBI Taxonomy" id="6279"/>
    <lineage>
        <taxon>Eukaryota</taxon>
        <taxon>Metazoa</taxon>
        <taxon>Ecdysozoa</taxon>
        <taxon>Nematoda</taxon>
        <taxon>Chromadorea</taxon>
        <taxon>Rhabditida</taxon>
        <taxon>Spirurina</taxon>
        <taxon>Spiruromorpha</taxon>
        <taxon>Filarioidea</taxon>
        <taxon>Onchocercidae</taxon>
        <taxon>Brugia</taxon>
    </lineage>
</organism>
<dbReference type="AlphaFoldDB" id="A0A1I9GAA2"/>
<proteinExistence type="predicted"/>
<protein>
    <submittedName>
        <fullName evidence="1">Bm11833</fullName>
    </submittedName>
</protein>
<reference evidence="1" key="2">
    <citation type="submission" date="2012-12" db="EMBL/GenBank/DDBJ databases">
        <authorList>
            <consortium name="WormBase Consortium"/>
            <person name="Ghedin E."/>
            <person name="Paulini M."/>
        </authorList>
    </citation>
    <scope>NUCLEOTIDE SEQUENCE</scope>
    <source>
        <strain evidence="1">FR3</strain>
    </source>
</reference>
<name>A0A1I9GAA2_BRUMA</name>
<accession>A0A1I9GAA2</accession>
<sequence>MISLKAVYLAGLAVNSRSLQDKDTKPRFWPAEEAEAFCTQQGLENGATMIPEKEESLSARLGEKLSSTKHTSILNLYG</sequence>
<evidence type="ECO:0000313" key="1">
    <source>
        <dbReference type="EMBL" id="CDQ07528.1"/>
    </source>
</evidence>
<dbReference type="EMBL" id="LN860522">
    <property type="protein sequence ID" value="CDQ07528.1"/>
    <property type="molecule type" value="Genomic_DNA"/>
</dbReference>
<gene>
    <name evidence="1" type="primary">Bm11833</name>
    <name evidence="1" type="ORF">BM_Bm11833</name>
</gene>
<reference evidence="1" key="1">
    <citation type="journal article" date="2007" name="Science">
        <title>Draft genome of the filarial nematode parasite Brugia malayi.</title>
        <authorList>
            <person name="Ghedin E."/>
            <person name="Wang S."/>
            <person name="Spiro D."/>
            <person name="Caler E."/>
            <person name="Zhao Q."/>
            <person name="Crabtree J."/>
            <person name="Allen J.E."/>
            <person name="Delcher A.L."/>
            <person name="Guiliano D.B."/>
            <person name="Miranda-Saavedra D."/>
            <person name="Angiuoli S.V."/>
            <person name="Creasy T."/>
            <person name="Amedeo P."/>
            <person name="Haas B."/>
            <person name="El-Sayed N.M."/>
            <person name="Wortman J.R."/>
            <person name="Feldblyum T."/>
            <person name="Tallon L."/>
            <person name="Schatz M."/>
            <person name="Shumway M."/>
            <person name="Koo H."/>
            <person name="Salzberg S.L."/>
            <person name="Schobel S."/>
            <person name="Pertea M."/>
            <person name="Pop M."/>
            <person name="White O."/>
            <person name="Barton G.J."/>
            <person name="Carlow C.K."/>
            <person name="Crawford M.J."/>
            <person name="Daub J."/>
            <person name="Dimmic M.W."/>
            <person name="Estes C.F."/>
            <person name="Foster J.M."/>
            <person name="Ganatra M."/>
            <person name="Gregory W.F."/>
            <person name="Johnson N.M."/>
            <person name="Jin J."/>
            <person name="Komuniecki R."/>
            <person name="Korf I."/>
            <person name="Kumar S."/>
            <person name="Laney S."/>
            <person name="Li B.W."/>
            <person name="Li W."/>
            <person name="Lindblom T.H."/>
            <person name="Lustigman S."/>
            <person name="Ma D."/>
            <person name="Maina C.V."/>
            <person name="Martin D.M."/>
            <person name="McCarter J.P."/>
            <person name="McReynolds L."/>
            <person name="Mitreva M."/>
            <person name="Nutman T.B."/>
            <person name="Parkinson J."/>
            <person name="Peregrin-Alvarez J.M."/>
            <person name="Poole C."/>
            <person name="Ren Q."/>
            <person name="Saunders L."/>
            <person name="Sluder A.E."/>
            <person name="Smith K."/>
            <person name="Stanke M."/>
            <person name="Unnasch T.R."/>
            <person name="Ware J."/>
            <person name="Wei A.D."/>
            <person name="Weil G."/>
            <person name="Williams D.J."/>
            <person name="Zhang Y."/>
            <person name="Williams S.A."/>
            <person name="Fraser-Liggett C."/>
            <person name="Slatko B."/>
            <person name="Blaxter M.L."/>
            <person name="Scott A.L."/>
        </authorList>
    </citation>
    <scope>NUCLEOTIDE SEQUENCE</scope>
    <source>
        <strain evidence="1">FR3</strain>
    </source>
</reference>